<comment type="caution">
    <text evidence="2">The sequence shown here is derived from an EMBL/GenBank/DDBJ whole genome shotgun (WGS) entry which is preliminary data.</text>
</comment>
<keyword evidence="3" id="KW-1185">Reference proteome</keyword>
<protein>
    <submittedName>
        <fullName evidence="2">Uncharacterized protein</fullName>
    </submittedName>
</protein>
<dbReference type="Proteomes" id="UP001159427">
    <property type="component" value="Unassembled WGS sequence"/>
</dbReference>
<proteinExistence type="predicted"/>
<feature type="coiled-coil region" evidence="1">
    <location>
        <begin position="183"/>
        <end position="217"/>
    </location>
</feature>
<accession>A0ABN8PVQ8</accession>
<organism evidence="2 3">
    <name type="scientific">Porites evermanni</name>
    <dbReference type="NCBI Taxonomy" id="104178"/>
    <lineage>
        <taxon>Eukaryota</taxon>
        <taxon>Metazoa</taxon>
        <taxon>Cnidaria</taxon>
        <taxon>Anthozoa</taxon>
        <taxon>Hexacorallia</taxon>
        <taxon>Scleractinia</taxon>
        <taxon>Fungiina</taxon>
        <taxon>Poritidae</taxon>
        <taxon>Porites</taxon>
    </lineage>
</organism>
<gene>
    <name evidence="2" type="ORF">PEVE_00000360</name>
</gene>
<name>A0ABN8PVQ8_9CNID</name>
<evidence type="ECO:0000313" key="3">
    <source>
        <dbReference type="Proteomes" id="UP001159427"/>
    </source>
</evidence>
<keyword evidence="1" id="KW-0175">Coiled coil</keyword>
<dbReference type="EMBL" id="CALNXI010001008">
    <property type="protein sequence ID" value="CAH3151213.1"/>
    <property type="molecule type" value="Genomic_DNA"/>
</dbReference>
<reference evidence="2 3" key="1">
    <citation type="submission" date="2022-05" db="EMBL/GenBank/DDBJ databases">
        <authorList>
            <consortium name="Genoscope - CEA"/>
            <person name="William W."/>
        </authorList>
    </citation>
    <scope>NUCLEOTIDE SEQUENCE [LARGE SCALE GENOMIC DNA]</scope>
</reference>
<evidence type="ECO:0000313" key="2">
    <source>
        <dbReference type="EMBL" id="CAH3151213.1"/>
    </source>
</evidence>
<sequence>MGSEENARAFELSAKSGLRQPSQGYKYLSITKTGHRSKFKWLGDFEELKLFVDGYLKITGTWSYTTNNGGFHTMKAEGAAISFYPGTKTLNVQGSKSEVIGQKLLQLASTGSEEQSHFAASNIQTNFVSDDDHEQQEGVEEHETDFGGHYRGLECSYQIPEVGKLHSEFAELSNFSTARRSDETRLHDENRDLKQKLQELEMQYDSLKRESRAIQFENKSLLTALRLLSSEIANETKHTAPELNVQADGEWTQA</sequence>
<evidence type="ECO:0000256" key="1">
    <source>
        <dbReference type="SAM" id="Coils"/>
    </source>
</evidence>